<gene>
    <name evidence="1" type="ORF">X474_09835</name>
</gene>
<accession>A0A0D2HVL4</accession>
<name>A0A0D2HVL4_9BACT</name>
<evidence type="ECO:0000313" key="2">
    <source>
        <dbReference type="Proteomes" id="UP000032233"/>
    </source>
</evidence>
<sequence length="71" mass="7934">MCVENGFLQGMKSISDYVGFSERTILKHKKSFPLMPIQKVGGVWVGDPEGLTAFYRSLARGEENQRTVQAV</sequence>
<evidence type="ECO:0000313" key="1">
    <source>
        <dbReference type="EMBL" id="KIX14428.1"/>
    </source>
</evidence>
<dbReference type="Proteomes" id="UP000032233">
    <property type="component" value="Unassembled WGS sequence"/>
</dbReference>
<dbReference type="AlphaFoldDB" id="A0A0D2HVL4"/>
<reference evidence="1 2" key="1">
    <citation type="submission" date="2013-11" db="EMBL/GenBank/DDBJ databases">
        <title>Metagenomic analysis of a methanogenic consortium involved in long chain n-alkane degradation.</title>
        <authorList>
            <person name="Davidova I.A."/>
            <person name="Callaghan A.V."/>
            <person name="Wawrik B."/>
            <person name="Pruitt S."/>
            <person name="Marks C."/>
            <person name="Duncan K.E."/>
            <person name="Suflita J.M."/>
        </authorList>
    </citation>
    <scope>NUCLEOTIDE SEQUENCE [LARGE SCALE GENOMIC DNA]</scope>
    <source>
        <strain evidence="1 2">SPR</strain>
    </source>
</reference>
<comment type="caution">
    <text evidence="1">The sequence shown here is derived from an EMBL/GenBank/DDBJ whole genome shotgun (WGS) entry which is preliminary data.</text>
</comment>
<organism evidence="1 2">
    <name type="scientific">Dethiosulfatarculus sandiegensis</name>
    <dbReference type="NCBI Taxonomy" id="1429043"/>
    <lineage>
        <taxon>Bacteria</taxon>
        <taxon>Pseudomonadati</taxon>
        <taxon>Thermodesulfobacteriota</taxon>
        <taxon>Desulfarculia</taxon>
        <taxon>Desulfarculales</taxon>
        <taxon>Desulfarculaceae</taxon>
        <taxon>Dethiosulfatarculus</taxon>
    </lineage>
</organism>
<dbReference type="RefSeq" id="WP_044348189.1">
    <property type="nucleotide sequence ID" value="NZ_AZAC01000011.1"/>
</dbReference>
<evidence type="ECO:0008006" key="3">
    <source>
        <dbReference type="Google" id="ProtNLM"/>
    </source>
</evidence>
<keyword evidence="2" id="KW-1185">Reference proteome</keyword>
<dbReference type="InParanoid" id="A0A0D2HVL4"/>
<dbReference type="EMBL" id="AZAC01000011">
    <property type="protein sequence ID" value="KIX14428.1"/>
    <property type="molecule type" value="Genomic_DNA"/>
</dbReference>
<protein>
    <recommendedName>
        <fullName evidence="3">DNA-binding protein</fullName>
    </recommendedName>
</protein>
<proteinExistence type="predicted"/>